<name>A0ABV4HN69_9GAMM</name>
<gene>
    <name evidence="2" type="ORF">AB6713_05245</name>
</gene>
<protein>
    <submittedName>
        <fullName evidence="2">Uncharacterized protein</fullName>
    </submittedName>
</protein>
<dbReference type="RefSeq" id="WP_370564010.1">
    <property type="nucleotide sequence ID" value="NZ_JBFWIB010000006.1"/>
</dbReference>
<evidence type="ECO:0000256" key="1">
    <source>
        <dbReference type="SAM" id="MobiDB-lite"/>
    </source>
</evidence>
<sequence>MLDVPAASLQAQADSTRALVLVTADGAAFDGADLAPDSDGSGDDLRRALRLGTGPDE</sequence>
<dbReference type="Proteomes" id="UP001566331">
    <property type="component" value="Unassembled WGS sequence"/>
</dbReference>
<accession>A0ABV4HN69</accession>
<evidence type="ECO:0000313" key="3">
    <source>
        <dbReference type="Proteomes" id="UP001566331"/>
    </source>
</evidence>
<dbReference type="EMBL" id="JBFWIC010000005">
    <property type="protein sequence ID" value="MEZ0474023.1"/>
    <property type="molecule type" value="Genomic_DNA"/>
</dbReference>
<organism evidence="2 3">
    <name type="scientific">Luteimonas salinilitoris</name>
    <dbReference type="NCBI Taxonomy" id="3237697"/>
    <lineage>
        <taxon>Bacteria</taxon>
        <taxon>Pseudomonadati</taxon>
        <taxon>Pseudomonadota</taxon>
        <taxon>Gammaproteobacteria</taxon>
        <taxon>Lysobacterales</taxon>
        <taxon>Lysobacteraceae</taxon>
        <taxon>Luteimonas</taxon>
    </lineage>
</organism>
<comment type="caution">
    <text evidence="2">The sequence shown here is derived from an EMBL/GenBank/DDBJ whole genome shotgun (WGS) entry which is preliminary data.</text>
</comment>
<reference evidence="2 3" key="1">
    <citation type="submission" date="2024-07" db="EMBL/GenBank/DDBJ databases">
        <title>Luteimonas salilacus sp. nov., isolated from the shore soil of Salt Lake in Tibet of China.</title>
        <authorList>
            <person name="Zhang X."/>
            <person name="Li A."/>
        </authorList>
    </citation>
    <scope>NUCLEOTIDE SEQUENCE [LARGE SCALE GENOMIC DNA]</scope>
    <source>
        <strain evidence="2 3">B3-2-R+30</strain>
    </source>
</reference>
<evidence type="ECO:0000313" key="2">
    <source>
        <dbReference type="EMBL" id="MEZ0474023.1"/>
    </source>
</evidence>
<keyword evidence="3" id="KW-1185">Reference proteome</keyword>
<feature type="region of interest" description="Disordered" evidence="1">
    <location>
        <begin position="30"/>
        <end position="57"/>
    </location>
</feature>
<proteinExistence type="predicted"/>